<gene>
    <name evidence="8" type="ORF">Naga_100006g111</name>
</gene>
<evidence type="ECO:0000313" key="9">
    <source>
        <dbReference type="Proteomes" id="UP000019335"/>
    </source>
</evidence>
<evidence type="ECO:0000259" key="6">
    <source>
        <dbReference type="Pfam" id="PF04084"/>
    </source>
</evidence>
<feature type="region of interest" description="Disordered" evidence="5">
    <location>
        <begin position="393"/>
        <end position="492"/>
    </location>
</feature>
<evidence type="ECO:0000256" key="5">
    <source>
        <dbReference type="SAM" id="MobiDB-lite"/>
    </source>
</evidence>
<feature type="compositionally biased region" description="Low complexity" evidence="5">
    <location>
        <begin position="461"/>
        <end position="476"/>
    </location>
</feature>
<evidence type="ECO:0000256" key="3">
    <source>
        <dbReference type="ARBA" id="ARBA00022705"/>
    </source>
</evidence>
<dbReference type="InterPro" id="IPR056773">
    <property type="entry name" value="WHD_ORC2"/>
</dbReference>
<dbReference type="Pfam" id="PF24882">
    <property type="entry name" value="WHD_ORC2"/>
    <property type="match status" value="1"/>
</dbReference>
<dbReference type="OrthoDB" id="346673at2759"/>
<comment type="similarity">
    <text evidence="2">Belongs to the ORC2 family.</text>
</comment>
<name>W7TQW5_9STRA</name>
<dbReference type="Pfam" id="PF04084">
    <property type="entry name" value="RecA-like_ORC2"/>
    <property type="match status" value="2"/>
</dbReference>
<accession>W7TQW5</accession>
<feature type="domain" description="Origin recognition complex subunit 2 RecA-like" evidence="6">
    <location>
        <begin position="559"/>
        <end position="630"/>
    </location>
</feature>
<feature type="region of interest" description="Disordered" evidence="5">
    <location>
        <begin position="841"/>
        <end position="885"/>
    </location>
</feature>
<feature type="domain" description="Origin recognition complex subunit 2 RecA-like" evidence="6">
    <location>
        <begin position="700"/>
        <end position="786"/>
    </location>
</feature>
<feature type="region of interest" description="Disordered" evidence="5">
    <location>
        <begin position="664"/>
        <end position="701"/>
    </location>
</feature>
<dbReference type="PANTHER" id="PTHR14052:SF0">
    <property type="entry name" value="ORIGIN RECOGNITION COMPLEX SUBUNIT 2"/>
    <property type="match status" value="1"/>
</dbReference>
<reference evidence="8 9" key="1">
    <citation type="journal article" date="2014" name="Mol. Plant">
        <title>Chromosome Scale Genome Assembly and Transcriptome Profiling of Nannochloropsis gaditana in Nitrogen Depletion.</title>
        <authorList>
            <person name="Corteggiani Carpinelli E."/>
            <person name="Telatin A."/>
            <person name="Vitulo N."/>
            <person name="Forcato C."/>
            <person name="D'Angelo M."/>
            <person name="Schiavon R."/>
            <person name="Vezzi A."/>
            <person name="Giacometti G.M."/>
            <person name="Morosinotto T."/>
            <person name="Valle G."/>
        </authorList>
    </citation>
    <scope>NUCLEOTIDE SEQUENCE [LARGE SCALE GENOMIC DNA]</scope>
    <source>
        <strain evidence="8 9">B-31</strain>
    </source>
</reference>
<evidence type="ECO:0000313" key="8">
    <source>
        <dbReference type="EMBL" id="EWM29565.1"/>
    </source>
</evidence>
<feature type="compositionally biased region" description="Polar residues" evidence="5">
    <location>
        <begin position="438"/>
        <end position="451"/>
    </location>
</feature>
<evidence type="ECO:0000256" key="1">
    <source>
        <dbReference type="ARBA" id="ARBA00004123"/>
    </source>
</evidence>
<dbReference type="EMBL" id="AZIL01000126">
    <property type="protein sequence ID" value="EWM29565.1"/>
    <property type="molecule type" value="Genomic_DNA"/>
</dbReference>
<comment type="subcellular location">
    <subcellularLocation>
        <location evidence="1">Nucleus</location>
    </subcellularLocation>
</comment>
<proteinExistence type="inferred from homology"/>
<keyword evidence="4" id="KW-0539">Nucleus</keyword>
<sequence>MEFFYPLTRHGGMPEAADGDEEPDASCGEQEKKGRLQHPQQQHPEQPGQLSQQSFPNIFLTTAAADALRSRIRGELQNLRLWLLAHQGWKELNGKLVPREETGSGLGDRKPLDLRGLYEYMRSHLELFLNFLDFFYESQGHILTPAAIQLQKAKREAEASDPPSRTGRSEPANAAKHVQKTTHRIADEDHIETKVPAARQWKIKAASASVPRLAKKEETHAATAGQCRGGAKAWTPAQSVAKPDQDSQEALLWLDAYIPSALGVRLEDIASDSELEEYFNIVSNAWSQFYRRLIHADRRIGQRQKIFFKYGKTAAEMVYFDTMLAFLKWLLDPVGHPKRKRDQDKAATPEERETLVVPAEELLERRNLILDHLHEVKAAGFSDKIREAMARRMPAPPAIRPDRPVVEEDGKGRSTAEAEPAPHSTAPVAQPKAKKSASVRSSGTGADSTKAGTPPSVPPGRTAKAAAVPACPARARATAKRMRPRPAAAAASSAEGAAFAQTCLGSERFFKKRMPGSRGQAGLEAPVALLNHARNLEIPTVQEIRSIVSSLVSSHVDEQKTLESRYDLLFPAWVDDLLAGFNLLLYGVGSKRAVLERLTEQLRKEGTVVVVDGMDPRAGRASRLSELAAELGHGPGRGVEDVTSGGWAGVEASWAMAMAENGTADTLDGSHLPSTKALPDAAGGPERTGSGASLPNGRNKVPARACTLRSAQHQQGNPEVPLFFVIHNLDCRSMWPHKSGSVMVETLVELVSRPDVHFVASVDHLNAPLLFSTQHLEALSLVWHDVTTLAPYMTELADHTREHRGALSLVSAGEGLKYLLQCVTRRHLELLQLLATRQLEEENEKEAQSRVDVKRRRKEASGRGGRGQLGDGRASGEMDGGAAGAAASEGGITFEELAEQCAAKMISRSHGNLRQLFDELLDHRLLKSKGMGTKTRYWIPRSSAELKMIVNYRGK</sequence>
<comment type="caution">
    <text evidence="8">The sequence shown here is derived from an EMBL/GenBank/DDBJ whole genome shotgun (WGS) entry which is preliminary data.</text>
</comment>
<dbReference type="InterPro" id="IPR007220">
    <property type="entry name" value="ORC2"/>
</dbReference>
<feature type="domain" description="Origin recognition complex subunit 2 winged-helix" evidence="7">
    <location>
        <begin position="887"/>
        <end position="944"/>
    </location>
</feature>
<evidence type="ECO:0000256" key="4">
    <source>
        <dbReference type="ARBA" id="ARBA00023242"/>
    </source>
</evidence>
<evidence type="ECO:0000256" key="2">
    <source>
        <dbReference type="ARBA" id="ARBA00007421"/>
    </source>
</evidence>
<dbReference type="Proteomes" id="UP000019335">
    <property type="component" value="Chromosome 2"/>
</dbReference>
<evidence type="ECO:0000259" key="7">
    <source>
        <dbReference type="Pfam" id="PF24882"/>
    </source>
</evidence>
<dbReference type="GO" id="GO:0003688">
    <property type="term" value="F:DNA replication origin binding"/>
    <property type="evidence" value="ECO:0007669"/>
    <property type="project" value="TreeGrafter"/>
</dbReference>
<keyword evidence="9" id="KW-1185">Reference proteome</keyword>
<feature type="region of interest" description="Disordered" evidence="5">
    <location>
        <begin position="1"/>
        <end position="52"/>
    </location>
</feature>
<protein>
    <submittedName>
        <fullName evidence="8">Origin recognition complex subunit 2</fullName>
    </submittedName>
</protein>
<organism evidence="8 9">
    <name type="scientific">Nannochloropsis gaditana</name>
    <dbReference type="NCBI Taxonomy" id="72520"/>
    <lineage>
        <taxon>Eukaryota</taxon>
        <taxon>Sar</taxon>
        <taxon>Stramenopiles</taxon>
        <taxon>Ochrophyta</taxon>
        <taxon>Eustigmatophyceae</taxon>
        <taxon>Eustigmatales</taxon>
        <taxon>Monodopsidaceae</taxon>
        <taxon>Nannochloropsis</taxon>
    </lineage>
</organism>
<dbReference type="GO" id="GO:0005664">
    <property type="term" value="C:nuclear origin of replication recognition complex"/>
    <property type="evidence" value="ECO:0007669"/>
    <property type="project" value="TreeGrafter"/>
</dbReference>
<feature type="region of interest" description="Disordered" evidence="5">
    <location>
        <begin position="153"/>
        <end position="182"/>
    </location>
</feature>
<feature type="compositionally biased region" description="Basic and acidic residues" evidence="5">
    <location>
        <begin position="400"/>
        <end position="416"/>
    </location>
</feature>
<dbReference type="PANTHER" id="PTHR14052">
    <property type="entry name" value="ORIGIN RECOGNITION COMPLEX SUBUNIT 2"/>
    <property type="match status" value="1"/>
</dbReference>
<dbReference type="InterPro" id="IPR056772">
    <property type="entry name" value="RecA-like_ORC2"/>
</dbReference>
<dbReference type="GO" id="GO:0006260">
    <property type="term" value="P:DNA replication"/>
    <property type="evidence" value="ECO:0007669"/>
    <property type="project" value="UniProtKB-KW"/>
</dbReference>
<keyword evidence="3" id="KW-0235">DNA replication</keyword>
<feature type="compositionally biased region" description="Low complexity" evidence="5">
    <location>
        <begin position="37"/>
        <end position="52"/>
    </location>
</feature>
<dbReference type="AlphaFoldDB" id="W7TQW5"/>